<reference evidence="1 2" key="2">
    <citation type="journal article" date="2022" name="Mol. Ecol. Resour.">
        <title>The genomes of chicory, endive, great burdock and yacon provide insights into Asteraceae paleo-polyploidization history and plant inulin production.</title>
        <authorList>
            <person name="Fan W."/>
            <person name="Wang S."/>
            <person name="Wang H."/>
            <person name="Wang A."/>
            <person name="Jiang F."/>
            <person name="Liu H."/>
            <person name="Zhao H."/>
            <person name="Xu D."/>
            <person name="Zhang Y."/>
        </authorList>
    </citation>
    <scope>NUCLEOTIDE SEQUENCE [LARGE SCALE GENOMIC DNA]</scope>
    <source>
        <strain evidence="2">cv. Yunnan</strain>
        <tissue evidence="1">Leaves</tissue>
    </source>
</reference>
<protein>
    <submittedName>
        <fullName evidence="1">Uncharacterized protein</fullName>
    </submittedName>
</protein>
<evidence type="ECO:0000313" key="1">
    <source>
        <dbReference type="EMBL" id="KAI3820830.1"/>
    </source>
</evidence>
<accession>A0ACB9JKK3</accession>
<keyword evidence="2" id="KW-1185">Reference proteome</keyword>
<organism evidence="1 2">
    <name type="scientific">Smallanthus sonchifolius</name>
    <dbReference type="NCBI Taxonomy" id="185202"/>
    <lineage>
        <taxon>Eukaryota</taxon>
        <taxon>Viridiplantae</taxon>
        <taxon>Streptophyta</taxon>
        <taxon>Embryophyta</taxon>
        <taxon>Tracheophyta</taxon>
        <taxon>Spermatophyta</taxon>
        <taxon>Magnoliopsida</taxon>
        <taxon>eudicotyledons</taxon>
        <taxon>Gunneridae</taxon>
        <taxon>Pentapetalae</taxon>
        <taxon>asterids</taxon>
        <taxon>campanulids</taxon>
        <taxon>Asterales</taxon>
        <taxon>Asteraceae</taxon>
        <taxon>Asteroideae</taxon>
        <taxon>Heliantheae alliance</taxon>
        <taxon>Millerieae</taxon>
        <taxon>Smallanthus</taxon>
    </lineage>
</organism>
<reference evidence="2" key="1">
    <citation type="journal article" date="2022" name="Mol. Ecol. Resour.">
        <title>The genomes of chicory, endive, great burdock and yacon provide insights into Asteraceae palaeo-polyploidization history and plant inulin production.</title>
        <authorList>
            <person name="Fan W."/>
            <person name="Wang S."/>
            <person name="Wang H."/>
            <person name="Wang A."/>
            <person name="Jiang F."/>
            <person name="Liu H."/>
            <person name="Zhao H."/>
            <person name="Xu D."/>
            <person name="Zhang Y."/>
        </authorList>
    </citation>
    <scope>NUCLEOTIDE SEQUENCE [LARGE SCALE GENOMIC DNA]</scope>
    <source>
        <strain evidence="2">cv. Yunnan</strain>
    </source>
</reference>
<proteinExistence type="predicted"/>
<dbReference type="EMBL" id="CM042020">
    <property type="protein sequence ID" value="KAI3820830.1"/>
    <property type="molecule type" value="Genomic_DNA"/>
</dbReference>
<name>A0ACB9JKK3_9ASTR</name>
<sequence length="96" mass="10846">MSGEESSKRQGNQTNLVRGNQKLIWLEVEKDTNFHSGEKKCFNSELWHACAGPLVSLPIAGTRVIYFPQGHRVIVSSLLSSETEQMVGYLVWEFYG</sequence>
<comment type="caution">
    <text evidence="1">The sequence shown here is derived from an EMBL/GenBank/DDBJ whole genome shotgun (WGS) entry which is preliminary data.</text>
</comment>
<evidence type="ECO:0000313" key="2">
    <source>
        <dbReference type="Proteomes" id="UP001056120"/>
    </source>
</evidence>
<dbReference type="Proteomes" id="UP001056120">
    <property type="component" value="Linkage Group LG03"/>
</dbReference>
<gene>
    <name evidence="1" type="ORF">L1987_08379</name>
</gene>